<dbReference type="EMBL" id="JACIED010000001">
    <property type="protein sequence ID" value="MBB4005943.1"/>
    <property type="molecule type" value="Genomic_DNA"/>
</dbReference>
<dbReference type="Proteomes" id="UP000544107">
    <property type="component" value="Unassembled WGS sequence"/>
</dbReference>
<sequence>MSFGAGDVISGPFPLTGWTGAMADDKSRCFLTSVQHRTLIPKGIP</sequence>
<evidence type="ECO:0000313" key="2">
    <source>
        <dbReference type="Proteomes" id="UP000544107"/>
    </source>
</evidence>
<reference evidence="1 2" key="1">
    <citation type="submission" date="2020-08" db="EMBL/GenBank/DDBJ databases">
        <title>Genomic Encyclopedia of Type Strains, Phase IV (KMG-IV): sequencing the most valuable type-strain genomes for metagenomic binning, comparative biology and taxonomic classification.</title>
        <authorList>
            <person name="Goeker M."/>
        </authorList>
    </citation>
    <scope>NUCLEOTIDE SEQUENCE [LARGE SCALE GENOMIC DNA]</scope>
    <source>
        <strain evidence="1 2">DSM 100021</strain>
    </source>
</reference>
<evidence type="ECO:0000313" key="1">
    <source>
        <dbReference type="EMBL" id="MBB4005943.1"/>
    </source>
</evidence>
<gene>
    <name evidence="1" type="ORF">GGQ71_000179</name>
</gene>
<name>A0A7W6MSD8_9HYPH</name>
<dbReference type="AlphaFoldDB" id="A0A7W6MSD8"/>
<accession>A0A7W6MSD8</accession>
<proteinExistence type="predicted"/>
<organism evidence="1 2">
    <name type="scientific">Allorhizobium taibaishanense</name>
    <dbReference type="NCBI Taxonomy" id="887144"/>
    <lineage>
        <taxon>Bacteria</taxon>
        <taxon>Pseudomonadati</taxon>
        <taxon>Pseudomonadota</taxon>
        <taxon>Alphaproteobacteria</taxon>
        <taxon>Hyphomicrobiales</taxon>
        <taxon>Rhizobiaceae</taxon>
        <taxon>Rhizobium/Agrobacterium group</taxon>
        <taxon>Allorhizobium</taxon>
    </lineage>
</organism>
<comment type="caution">
    <text evidence="1">The sequence shown here is derived from an EMBL/GenBank/DDBJ whole genome shotgun (WGS) entry which is preliminary data.</text>
</comment>
<protein>
    <submittedName>
        <fullName evidence="1">Uncharacterized protein</fullName>
    </submittedName>
</protein>